<evidence type="ECO:0000256" key="5">
    <source>
        <dbReference type="ARBA" id="ARBA00023136"/>
    </source>
</evidence>
<sequence>MAKPPPTGPPAPGLTTRLRSYFHSSGPSSNPLERRLLLKIDFFILTFCCLSYFLNYLDRTALSNAYVSGMKESLSFRGNQLNQINTCFTIGYVLGQIPSNLSLHYIPPRIFFPGMMVLWAGLTMVTAAARHPGDIMAIRFFQGVAESTTFVGTHYILGSWYTEQELGKRSGVFTASGLAGTMIGGFVQSGIHGSMDGLRGLSGWRWLFIIDGIITLPVAIYGFCLFPDTPKTTRAPYLSVEERELAIRRMDKKQGEPEVGRPSGDTLVESEVSGPSAFPAETSASVNDKPEQSRLEPKPKLSPSSIDHQGYLHQHPSSFSSTPSNNPHVQAKATAHTAAKTESSLTKTRPFSLPFLRSLFTSYHCPSFIFLWILAGETESFSSNALLSLYLKSHPSNPSPSPSSPSPSNPAPTPKYTVTQLNTYPAGVPASGILSTLFFAFFTDLYPNHRSMVGYFIGIIGILTPSLILAAQHGHFGDPAGRKATGVVMGMYYLSGSVYACQATFFAWANDAMTRDGKEAVFRGVVLAGMNMGNNAVNAWWSIVFYGASMAPWFERGMWAMIGTSVGLAIWTGFLSCMERRSRRRRDIERKEVREREREREEVGRIQGSIADGLSTRDEKGKGVNV</sequence>
<keyword evidence="4 7" id="KW-1133">Transmembrane helix</keyword>
<dbReference type="EMBL" id="JAVLET010000013">
    <property type="protein sequence ID" value="KAL0466253.1"/>
    <property type="molecule type" value="Genomic_DNA"/>
</dbReference>
<feature type="compositionally biased region" description="Basic and acidic residues" evidence="6">
    <location>
        <begin position="288"/>
        <end position="299"/>
    </location>
</feature>
<comment type="subcellular location">
    <subcellularLocation>
        <location evidence="1">Membrane</location>
        <topology evidence="1">Multi-pass membrane protein</topology>
    </subcellularLocation>
</comment>
<keyword evidence="2" id="KW-0813">Transport</keyword>
<reference evidence="8 9" key="1">
    <citation type="submission" date="2023-09" db="EMBL/GenBank/DDBJ databases">
        <title>Multi-omics analysis of a traditional fermented food reveals byproduct-associated fungal strains for waste-to-food upcycling.</title>
        <authorList>
            <consortium name="Lawrence Berkeley National Laboratory"/>
            <person name="Rekdal V.M."/>
            <person name="Villalobos-Escobedo J.M."/>
            <person name="Rodriguez-Valeron N."/>
            <person name="Garcia M.O."/>
            <person name="Vasquez D.P."/>
            <person name="Damayanti I."/>
            <person name="Sorensen P.M."/>
            <person name="Baidoo E.E."/>
            <person name="De Carvalho A.C."/>
            <person name="Riley R."/>
            <person name="Lipzen A."/>
            <person name="He G."/>
            <person name="Yan M."/>
            <person name="Haridas S."/>
            <person name="Daum C."/>
            <person name="Yoshinaga Y."/>
            <person name="Ng V."/>
            <person name="Grigoriev I.V."/>
            <person name="Munk R."/>
            <person name="Nuraida L."/>
            <person name="Wijaya C.H."/>
            <person name="Morales P.-C."/>
            <person name="Keasling J.D."/>
        </authorList>
    </citation>
    <scope>NUCLEOTIDE SEQUENCE [LARGE SCALE GENOMIC DNA]</scope>
    <source>
        <strain evidence="8 9">FGSC 2613</strain>
    </source>
</reference>
<keyword evidence="5 7" id="KW-0472">Membrane</keyword>
<evidence type="ECO:0000256" key="2">
    <source>
        <dbReference type="ARBA" id="ARBA00022448"/>
    </source>
</evidence>
<keyword evidence="9" id="KW-1185">Reference proteome</keyword>
<feature type="compositionally biased region" description="Basic and acidic residues" evidence="6">
    <location>
        <begin position="248"/>
        <end position="259"/>
    </location>
</feature>
<feature type="transmembrane region" description="Helical" evidence="7">
    <location>
        <begin position="355"/>
        <end position="375"/>
    </location>
</feature>
<accession>A0ABR3D0N5</accession>
<evidence type="ECO:0000256" key="3">
    <source>
        <dbReference type="ARBA" id="ARBA00022692"/>
    </source>
</evidence>
<evidence type="ECO:0000313" key="8">
    <source>
        <dbReference type="EMBL" id="KAL0466253.1"/>
    </source>
</evidence>
<protein>
    <submittedName>
        <fullName evidence="8">Major facilitator superfamily domain-containing protein</fullName>
    </submittedName>
</protein>
<proteinExistence type="predicted"/>
<feature type="compositionally biased region" description="Low complexity" evidence="6">
    <location>
        <begin position="316"/>
        <end position="341"/>
    </location>
</feature>
<feature type="transmembrane region" description="Helical" evidence="7">
    <location>
        <begin position="110"/>
        <end position="129"/>
    </location>
</feature>
<dbReference type="Pfam" id="PF07690">
    <property type="entry name" value="MFS_1"/>
    <property type="match status" value="1"/>
</dbReference>
<evidence type="ECO:0000256" key="6">
    <source>
        <dbReference type="SAM" id="MobiDB-lite"/>
    </source>
</evidence>
<dbReference type="PANTHER" id="PTHR43791:SF4">
    <property type="entry name" value="PANTOTHENATE TRANSPORTER FEN2"/>
    <property type="match status" value="1"/>
</dbReference>
<evidence type="ECO:0000313" key="9">
    <source>
        <dbReference type="Proteomes" id="UP001451303"/>
    </source>
</evidence>
<feature type="transmembrane region" description="Helical" evidence="7">
    <location>
        <begin position="521"/>
        <end position="546"/>
    </location>
</feature>
<feature type="transmembrane region" description="Helical" evidence="7">
    <location>
        <begin position="203"/>
        <end position="226"/>
    </location>
</feature>
<comment type="caution">
    <text evidence="8">The sequence shown here is derived from an EMBL/GenBank/DDBJ whole genome shotgun (WGS) entry which is preliminary data.</text>
</comment>
<feature type="region of interest" description="Disordered" evidence="6">
    <location>
        <begin position="248"/>
        <end position="344"/>
    </location>
</feature>
<gene>
    <name evidence="8" type="ORF">QR685DRAFT_108238</name>
</gene>
<evidence type="ECO:0000256" key="4">
    <source>
        <dbReference type="ARBA" id="ARBA00022989"/>
    </source>
</evidence>
<feature type="transmembrane region" description="Helical" evidence="7">
    <location>
        <begin position="558"/>
        <end position="578"/>
    </location>
</feature>
<dbReference type="PANTHER" id="PTHR43791">
    <property type="entry name" value="PERMEASE-RELATED"/>
    <property type="match status" value="1"/>
</dbReference>
<name>A0ABR3D0N5_NEUIN</name>
<dbReference type="SUPFAM" id="SSF103473">
    <property type="entry name" value="MFS general substrate transporter"/>
    <property type="match status" value="1"/>
</dbReference>
<evidence type="ECO:0000256" key="7">
    <source>
        <dbReference type="SAM" id="Phobius"/>
    </source>
</evidence>
<feature type="transmembrane region" description="Helical" evidence="7">
    <location>
        <begin position="426"/>
        <end position="446"/>
    </location>
</feature>
<evidence type="ECO:0000256" key="1">
    <source>
        <dbReference type="ARBA" id="ARBA00004141"/>
    </source>
</evidence>
<organism evidence="8 9">
    <name type="scientific">Neurospora intermedia</name>
    <dbReference type="NCBI Taxonomy" id="5142"/>
    <lineage>
        <taxon>Eukaryota</taxon>
        <taxon>Fungi</taxon>
        <taxon>Dikarya</taxon>
        <taxon>Ascomycota</taxon>
        <taxon>Pezizomycotina</taxon>
        <taxon>Sordariomycetes</taxon>
        <taxon>Sordariomycetidae</taxon>
        <taxon>Sordariales</taxon>
        <taxon>Sordariaceae</taxon>
        <taxon>Neurospora</taxon>
    </lineage>
</organism>
<feature type="transmembrane region" description="Helical" evidence="7">
    <location>
        <begin position="36"/>
        <end position="54"/>
    </location>
</feature>
<feature type="transmembrane region" description="Helical" evidence="7">
    <location>
        <begin position="491"/>
        <end position="509"/>
    </location>
</feature>
<feature type="transmembrane region" description="Helical" evidence="7">
    <location>
        <begin position="172"/>
        <end position="191"/>
    </location>
</feature>
<keyword evidence="3 7" id="KW-0812">Transmembrane</keyword>
<feature type="region of interest" description="Disordered" evidence="6">
    <location>
        <begin position="592"/>
        <end position="626"/>
    </location>
</feature>
<dbReference type="InterPro" id="IPR036259">
    <property type="entry name" value="MFS_trans_sf"/>
</dbReference>
<dbReference type="Proteomes" id="UP001451303">
    <property type="component" value="Unassembled WGS sequence"/>
</dbReference>
<dbReference type="Gene3D" id="1.20.1250.20">
    <property type="entry name" value="MFS general substrate transporter like domains"/>
    <property type="match status" value="1"/>
</dbReference>
<feature type="compositionally biased region" description="Basic and acidic residues" evidence="6">
    <location>
        <begin position="592"/>
        <end position="604"/>
    </location>
</feature>
<feature type="transmembrane region" description="Helical" evidence="7">
    <location>
        <begin position="453"/>
        <end position="471"/>
    </location>
</feature>
<feature type="compositionally biased region" description="Basic and acidic residues" evidence="6">
    <location>
        <begin position="615"/>
        <end position="626"/>
    </location>
</feature>
<dbReference type="InterPro" id="IPR011701">
    <property type="entry name" value="MFS"/>
</dbReference>